<accession>A0A0P8X5E3</accession>
<evidence type="ECO:0000259" key="1">
    <source>
        <dbReference type="Pfam" id="PF07228"/>
    </source>
</evidence>
<comment type="caution">
    <text evidence="2">The sequence shown here is derived from an EMBL/GenBank/DDBJ whole genome shotgun (WGS) entry which is preliminary data.</text>
</comment>
<name>A0A0P8X5E3_9CLOT</name>
<dbReference type="Pfam" id="PF07228">
    <property type="entry name" value="SpoIIE"/>
    <property type="match status" value="1"/>
</dbReference>
<dbReference type="SUPFAM" id="SSF81606">
    <property type="entry name" value="PP2C-like"/>
    <property type="match status" value="1"/>
</dbReference>
<proteinExistence type="predicted"/>
<dbReference type="OrthoDB" id="1090916at2"/>
<dbReference type="Proteomes" id="UP000050326">
    <property type="component" value="Unassembled WGS sequence"/>
</dbReference>
<keyword evidence="3" id="KW-1185">Reference proteome</keyword>
<organism evidence="2 3">
    <name type="scientific">Oxobacter pfennigii</name>
    <dbReference type="NCBI Taxonomy" id="36849"/>
    <lineage>
        <taxon>Bacteria</taxon>
        <taxon>Bacillati</taxon>
        <taxon>Bacillota</taxon>
        <taxon>Clostridia</taxon>
        <taxon>Eubacteriales</taxon>
        <taxon>Clostridiaceae</taxon>
        <taxon>Oxobacter</taxon>
    </lineage>
</organism>
<dbReference type="InterPro" id="IPR036457">
    <property type="entry name" value="PPM-type-like_dom_sf"/>
</dbReference>
<dbReference type="Gene3D" id="3.60.40.10">
    <property type="entry name" value="PPM-type phosphatase domain"/>
    <property type="match status" value="1"/>
</dbReference>
<dbReference type="RefSeq" id="WP_054873622.1">
    <property type="nucleotide sequence ID" value="NZ_LKET01000016.1"/>
</dbReference>
<reference evidence="2 3" key="1">
    <citation type="submission" date="2015-09" db="EMBL/GenBank/DDBJ databases">
        <title>Genome sequence of Oxobacter pfennigii DSM 3222.</title>
        <authorList>
            <person name="Poehlein A."/>
            <person name="Bengelsdorf F.R."/>
            <person name="Schiel-Bengelsdorf B."/>
            <person name="Duerre P."/>
            <person name="Daniel R."/>
        </authorList>
    </citation>
    <scope>NUCLEOTIDE SEQUENCE [LARGE SCALE GENOMIC DNA]</scope>
    <source>
        <strain evidence="2 3">DSM 3222</strain>
    </source>
</reference>
<dbReference type="STRING" id="36849.OXPF_04910"/>
<feature type="domain" description="PPM-type phosphatase" evidence="1">
    <location>
        <begin position="33"/>
        <end position="216"/>
    </location>
</feature>
<sequence length="380" mass="41874">MKFFEDFVGQAKKMGKLVCGDVFLRERTLDITEFVLCDGIGSGVYANIAAISCASRIIELFKAGITLRSVCEMVADSMHRARKEDIPFSAFSAVRILHDGQFTVFTYEAPEPILIRDGTASILKQHFHTASYEVIGECSGMLSVGDSLVICSDGVTQAGLSHGLDLGIGSSGLVDFINHCLSRGCALKELPERILKMTSLVSSGRYEDDTTVAILNCRESQQITVLSGPPIIKSKDRDFIDEFMTYPGTRVVCGSTTAEILSRELKRDIKLKNAGTSFGSPPEYFMEGIDMITEGVVILNQINNILDENPGAFSYDSPVERLCSLMLKADVVTFMVGRAMNYAHSDLIFKQLGIRPRETTIRLIAEKLKEKGKLVVNKFY</sequence>
<gene>
    <name evidence="2" type="ORF">OXPF_04910</name>
</gene>
<evidence type="ECO:0000313" key="3">
    <source>
        <dbReference type="Proteomes" id="UP000050326"/>
    </source>
</evidence>
<dbReference type="InterPro" id="IPR001932">
    <property type="entry name" value="PPM-type_phosphatase-like_dom"/>
</dbReference>
<protein>
    <submittedName>
        <fullName evidence="2">Stage II sporulation protein E (SpoIIE)</fullName>
    </submittedName>
</protein>
<dbReference type="AlphaFoldDB" id="A0A0P8X5E3"/>
<evidence type="ECO:0000313" key="2">
    <source>
        <dbReference type="EMBL" id="KPU46011.1"/>
    </source>
</evidence>
<dbReference type="EMBL" id="LKET01000016">
    <property type="protein sequence ID" value="KPU46011.1"/>
    <property type="molecule type" value="Genomic_DNA"/>
</dbReference>